<accession>A0A2W5SYS8</accession>
<keyword evidence="5" id="KW-1133">Transmembrane helix</keyword>
<protein>
    <submittedName>
        <fullName evidence="8">Phosphatase PAP2 family protein</fullName>
    </submittedName>
</protein>
<evidence type="ECO:0000256" key="2">
    <source>
        <dbReference type="ARBA" id="ARBA00022475"/>
    </source>
</evidence>
<evidence type="ECO:0000256" key="3">
    <source>
        <dbReference type="ARBA" id="ARBA00022692"/>
    </source>
</evidence>
<evidence type="ECO:0000259" key="7">
    <source>
        <dbReference type="SMART" id="SM00014"/>
    </source>
</evidence>
<dbReference type="Proteomes" id="UP000249432">
    <property type="component" value="Unassembled WGS sequence"/>
</dbReference>
<dbReference type="Gene3D" id="1.20.144.10">
    <property type="entry name" value="Phosphatidic acid phosphatase type 2/haloperoxidase"/>
    <property type="match status" value="1"/>
</dbReference>
<name>A0A2W5SYS8_9CORY</name>
<comment type="subcellular location">
    <subcellularLocation>
        <location evidence="1">Cell membrane</location>
        <topology evidence="1">Multi-pass membrane protein</topology>
    </subcellularLocation>
</comment>
<dbReference type="InterPro" id="IPR000326">
    <property type="entry name" value="PAP2/HPO"/>
</dbReference>
<evidence type="ECO:0000313" key="8">
    <source>
        <dbReference type="EMBL" id="PZR06917.1"/>
    </source>
</evidence>
<reference evidence="8 9" key="1">
    <citation type="submission" date="2017-08" db="EMBL/GenBank/DDBJ databases">
        <title>Infants hospitalized years apart are colonized by the same room-sourced microbial strains.</title>
        <authorList>
            <person name="Brooks B."/>
            <person name="Olm M.R."/>
            <person name="Firek B.A."/>
            <person name="Baker R."/>
            <person name="Thomas B.C."/>
            <person name="Morowitz M.J."/>
            <person name="Banfield J.F."/>
        </authorList>
    </citation>
    <scope>NUCLEOTIDE SEQUENCE [LARGE SCALE GENOMIC DNA]</scope>
    <source>
        <strain evidence="8">S2_003_000_R1_3</strain>
    </source>
</reference>
<evidence type="ECO:0000256" key="1">
    <source>
        <dbReference type="ARBA" id="ARBA00004651"/>
    </source>
</evidence>
<dbReference type="PANTHER" id="PTHR14969:SF62">
    <property type="entry name" value="DECAPRENYLPHOSPHORYL-5-PHOSPHORIBOSE PHOSPHATASE RV3807C-RELATED"/>
    <property type="match status" value="1"/>
</dbReference>
<sequence length="160" mass="16822">MLEFIQGAIADTPGVMPLARGLSHAGEHAAAWLALGVVGMIADEKRRTQWGVLAGAAFGSHAASVILKRIVRRPRPHGPRVRIGVKTPSKLSFPSSHATSTTAAMIELSRITGSRVPLTVIPLMMLSRMTVGVHYPTDVAAGALLGGISAEAIHRAVTHQ</sequence>
<dbReference type="SMART" id="SM00014">
    <property type="entry name" value="acidPPc"/>
    <property type="match status" value="1"/>
</dbReference>
<dbReference type="EMBL" id="QFRA01000001">
    <property type="protein sequence ID" value="PZR06917.1"/>
    <property type="molecule type" value="Genomic_DNA"/>
</dbReference>
<evidence type="ECO:0000256" key="4">
    <source>
        <dbReference type="ARBA" id="ARBA00022801"/>
    </source>
</evidence>
<evidence type="ECO:0000256" key="6">
    <source>
        <dbReference type="ARBA" id="ARBA00023136"/>
    </source>
</evidence>
<feature type="domain" description="Phosphatidic acid phosphatase type 2/haloperoxidase" evidence="7">
    <location>
        <begin position="49"/>
        <end position="154"/>
    </location>
</feature>
<comment type="caution">
    <text evidence="8">The sequence shown here is derived from an EMBL/GenBank/DDBJ whole genome shotgun (WGS) entry which is preliminary data.</text>
</comment>
<keyword evidence="6" id="KW-0472">Membrane</keyword>
<dbReference type="GO" id="GO:0016787">
    <property type="term" value="F:hydrolase activity"/>
    <property type="evidence" value="ECO:0007669"/>
    <property type="project" value="UniProtKB-KW"/>
</dbReference>
<dbReference type="SUPFAM" id="SSF48317">
    <property type="entry name" value="Acid phosphatase/Vanadium-dependent haloperoxidase"/>
    <property type="match status" value="1"/>
</dbReference>
<keyword evidence="2" id="KW-1003">Cell membrane</keyword>
<evidence type="ECO:0000313" key="9">
    <source>
        <dbReference type="Proteomes" id="UP000249432"/>
    </source>
</evidence>
<proteinExistence type="predicted"/>
<keyword evidence="3" id="KW-0812">Transmembrane</keyword>
<evidence type="ECO:0000256" key="5">
    <source>
        <dbReference type="ARBA" id="ARBA00022989"/>
    </source>
</evidence>
<dbReference type="InterPro" id="IPR036938">
    <property type="entry name" value="PAP2/HPO_sf"/>
</dbReference>
<dbReference type="PANTHER" id="PTHR14969">
    <property type="entry name" value="SPHINGOSINE-1-PHOSPHATE PHOSPHOHYDROLASE"/>
    <property type="match status" value="1"/>
</dbReference>
<dbReference type="AlphaFoldDB" id="A0A2W5SYS8"/>
<organism evidence="8 9">
    <name type="scientific">Corynebacterium kroppenstedtii</name>
    <dbReference type="NCBI Taxonomy" id="161879"/>
    <lineage>
        <taxon>Bacteria</taxon>
        <taxon>Bacillati</taxon>
        <taxon>Actinomycetota</taxon>
        <taxon>Actinomycetes</taxon>
        <taxon>Mycobacteriales</taxon>
        <taxon>Corynebacteriaceae</taxon>
        <taxon>Corynebacterium</taxon>
    </lineage>
</organism>
<gene>
    <name evidence="8" type="ORF">DI525_00760</name>
</gene>
<dbReference type="GO" id="GO:0005886">
    <property type="term" value="C:plasma membrane"/>
    <property type="evidence" value="ECO:0007669"/>
    <property type="project" value="UniProtKB-SubCell"/>
</dbReference>
<dbReference type="Pfam" id="PF01569">
    <property type="entry name" value="PAP2"/>
    <property type="match status" value="1"/>
</dbReference>
<keyword evidence="4" id="KW-0378">Hydrolase</keyword>
<dbReference type="CDD" id="cd01610">
    <property type="entry name" value="PAP2_like"/>
    <property type="match status" value="1"/>
</dbReference>